<reference evidence="2" key="1">
    <citation type="submission" date="2016-07" db="EMBL/GenBank/DDBJ databases">
        <authorList>
            <person name="Bretaudeau A."/>
        </authorList>
    </citation>
    <scope>NUCLEOTIDE SEQUENCE</scope>
    <source>
        <strain evidence="2">Rice</strain>
        <tissue evidence="2">Whole body</tissue>
    </source>
</reference>
<evidence type="ECO:0000256" key="1">
    <source>
        <dbReference type="SAM" id="MobiDB-lite"/>
    </source>
</evidence>
<evidence type="ECO:0000313" key="2">
    <source>
        <dbReference type="EMBL" id="SOQ43900.1"/>
    </source>
</evidence>
<sequence>MTELKRRLLNSRDPDRSVGNDLHLPSPYDFHQVVYPPNGWTSYAALASTRSPLRKKRHKNAKHSSPFQFHLPPSWNKKQQFYKVDSQLYDTSPAPGSEARGEPIAIYWAQFDSVLDY</sequence>
<dbReference type="EMBL" id="ODYU01004239">
    <property type="protein sequence ID" value="SOQ43900.1"/>
    <property type="molecule type" value="Genomic_DNA"/>
</dbReference>
<feature type="region of interest" description="Disordered" evidence="1">
    <location>
        <begin position="1"/>
        <end position="22"/>
    </location>
</feature>
<dbReference type="AlphaFoldDB" id="A0A2H1VSU4"/>
<protein>
    <submittedName>
        <fullName evidence="2">SFRICE_015160</fullName>
    </submittedName>
</protein>
<feature type="compositionally biased region" description="Basic and acidic residues" evidence="1">
    <location>
        <begin position="1"/>
        <end position="18"/>
    </location>
</feature>
<gene>
    <name evidence="2" type="ORF">SFRICE_015160</name>
</gene>
<accession>A0A2H1VSU4</accession>
<name>A0A2H1VSU4_SPOFR</name>
<organism evidence="2">
    <name type="scientific">Spodoptera frugiperda</name>
    <name type="common">Fall armyworm</name>
    <dbReference type="NCBI Taxonomy" id="7108"/>
    <lineage>
        <taxon>Eukaryota</taxon>
        <taxon>Metazoa</taxon>
        <taxon>Ecdysozoa</taxon>
        <taxon>Arthropoda</taxon>
        <taxon>Hexapoda</taxon>
        <taxon>Insecta</taxon>
        <taxon>Pterygota</taxon>
        <taxon>Neoptera</taxon>
        <taxon>Endopterygota</taxon>
        <taxon>Lepidoptera</taxon>
        <taxon>Glossata</taxon>
        <taxon>Ditrysia</taxon>
        <taxon>Noctuoidea</taxon>
        <taxon>Noctuidae</taxon>
        <taxon>Amphipyrinae</taxon>
        <taxon>Spodoptera</taxon>
    </lineage>
</organism>
<proteinExistence type="predicted"/>